<evidence type="ECO:0000256" key="2">
    <source>
        <dbReference type="ARBA" id="ARBA00022827"/>
    </source>
</evidence>
<keyword evidence="8" id="KW-1185">Reference proteome</keyword>
<feature type="domain" description="FAD-binding" evidence="6">
    <location>
        <begin position="4"/>
        <end position="337"/>
    </location>
</feature>
<keyword evidence="2 5" id="KW-0274">FAD</keyword>
<keyword evidence="5" id="KW-0547">Nucleotide-binding</keyword>
<comment type="subcellular location">
    <subcellularLocation>
        <location evidence="5">Cytoplasm</location>
    </subcellularLocation>
</comment>
<dbReference type="RefSeq" id="WP_253655767.1">
    <property type="nucleotide sequence ID" value="NZ_BAAAOE010000005.1"/>
</dbReference>
<evidence type="ECO:0000313" key="8">
    <source>
        <dbReference type="Proteomes" id="UP001205740"/>
    </source>
</evidence>
<protein>
    <recommendedName>
        <fullName evidence="5">Flavin-dependent monooxygenase</fullName>
    </recommendedName>
    <alternativeName>
        <fullName evidence="5">TetX monooxygenase</fullName>
        <shortName evidence="5">TetX</shortName>
        <ecNumber evidence="5">1.14.13.-</ecNumber>
    </alternativeName>
</protein>
<evidence type="ECO:0000313" key="7">
    <source>
        <dbReference type="EMBL" id="MCP2162204.1"/>
    </source>
</evidence>
<gene>
    <name evidence="7" type="ORF">LX12_003408</name>
</gene>
<accession>A0ABT1H5G7</accession>
<evidence type="ECO:0000256" key="3">
    <source>
        <dbReference type="ARBA" id="ARBA00023002"/>
    </source>
</evidence>
<dbReference type="Pfam" id="PF01494">
    <property type="entry name" value="FAD_binding_3"/>
    <property type="match status" value="1"/>
</dbReference>
<comment type="catalytic activity">
    <reaction evidence="5">
        <text>a tetracycline + NADPH + O2 + H(+) = an 11a-hydroxytetracycline + NADP(+) + H2O</text>
        <dbReference type="Rhea" id="RHEA:61444"/>
        <dbReference type="ChEBI" id="CHEBI:15377"/>
        <dbReference type="ChEBI" id="CHEBI:15378"/>
        <dbReference type="ChEBI" id="CHEBI:15379"/>
        <dbReference type="ChEBI" id="CHEBI:57783"/>
        <dbReference type="ChEBI" id="CHEBI:58349"/>
        <dbReference type="ChEBI" id="CHEBI:144644"/>
        <dbReference type="ChEBI" id="CHEBI:144645"/>
    </reaction>
</comment>
<sequence>MDTITIIGAGLGGLTLARVLHVHGNAATVYEAEPSPESRTQGGQLDIHEEDGQVALAAAGLTDGFRAIIHAGGQATRVLDSAATVLVDDPADADDVASGRPEVLRGDLRRLLLDSLPAETVRWGRKVASVSTRGDGRHEVRFADGSTVETDLLVGADGAWSRVRSLLTDASPEYTGVTFVETYLHDVDERHRATAALAGGGGMFAMAPGEGISTHRESGGVLHAYVQLRRPSDWVDALEASDDVLGRVAEEFAGWAPELLALVTDTDTAPVVRRIHQLPEGVRWDRVPGVTLVGDAAHLAPPAGDGANLAMFDGAQLALAIAAHPEDGEAALAEYETAMFARTADAGRDAREILDLCIGDSAPYGLAAFLGRATAAG</sequence>
<dbReference type="EMBL" id="JAMTCG010000006">
    <property type="protein sequence ID" value="MCP2162204.1"/>
    <property type="molecule type" value="Genomic_DNA"/>
</dbReference>
<dbReference type="PANTHER" id="PTHR46972:SF1">
    <property type="entry name" value="FAD DEPENDENT OXIDOREDUCTASE DOMAIN-CONTAINING PROTEIN"/>
    <property type="match status" value="1"/>
</dbReference>
<dbReference type="InterPro" id="IPR002938">
    <property type="entry name" value="FAD-bd"/>
</dbReference>
<comment type="similarity">
    <text evidence="5">Belongs to the aromatic-ring hydroxylase family. TetX subfamily.</text>
</comment>
<feature type="binding site" evidence="5">
    <location>
        <position position="295"/>
    </location>
    <ligand>
        <name>FAD</name>
        <dbReference type="ChEBI" id="CHEBI:57692"/>
    </ligand>
</feature>
<dbReference type="SUPFAM" id="SSF51905">
    <property type="entry name" value="FAD/NAD(P)-binding domain"/>
    <property type="match status" value="1"/>
</dbReference>
<comment type="function">
    <text evidence="5">An FAD-requiring monooxygenase active on some tetracycline antibiotic derivatives, which leads to their inactivation. Hydroxylates carbon 11a of tetracycline and some analogs.</text>
</comment>
<feature type="binding site" evidence="5">
    <location>
        <position position="39"/>
    </location>
    <ligand>
        <name>NADPH</name>
        <dbReference type="ChEBI" id="CHEBI:57783"/>
    </ligand>
</feature>
<keyword evidence="4 5" id="KW-0503">Monooxygenase</keyword>
<comment type="caution">
    <text evidence="7">The sequence shown here is derived from an EMBL/GenBank/DDBJ whole genome shotgun (WGS) entry which is preliminary data.</text>
</comment>
<feature type="binding site" evidence="5">
    <location>
        <position position="46"/>
    </location>
    <ligand>
        <name>FAD</name>
        <dbReference type="ChEBI" id="CHEBI:57692"/>
    </ligand>
</feature>
<comment type="subunit">
    <text evidence="5">Monomer.</text>
</comment>
<dbReference type="PANTHER" id="PTHR46972">
    <property type="entry name" value="MONOOXYGENASE ASQM-RELATED"/>
    <property type="match status" value="1"/>
</dbReference>
<dbReference type="InterPro" id="IPR043683">
    <property type="entry name" value="TetX_monooxygenase"/>
</dbReference>
<evidence type="ECO:0000259" key="6">
    <source>
        <dbReference type="Pfam" id="PF01494"/>
    </source>
</evidence>
<keyword evidence="3 5" id="KW-0560">Oxidoreductase</keyword>
<dbReference type="HAMAP" id="MF_00845">
    <property type="entry name" value="TetX_monooxygenase"/>
    <property type="match status" value="1"/>
</dbReference>
<comment type="domain">
    <text evidence="5">Consists of an N-terminal FAD-binding domain with a Rossman fold and a C-terminal substrate-binding domain.</text>
</comment>
<keyword evidence="1 5" id="KW-0285">Flavoprotein</keyword>
<proteinExistence type="inferred from homology"/>
<keyword evidence="5" id="KW-0521">NADP</keyword>
<evidence type="ECO:0000256" key="5">
    <source>
        <dbReference type="HAMAP-Rule" id="MF_00845"/>
    </source>
</evidence>
<dbReference type="Proteomes" id="UP001205740">
    <property type="component" value="Unassembled WGS sequence"/>
</dbReference>
<evidence type="ECO:0000256" key="1">
    <source>
        <dbReference type="ARBA" id="ARBA00022630"/>
    </source>
</evidence>
<organism evidence="7 8">
    <name type="scientific">Williamsia serinedens</name>
    <dbReference type="NCBI Taxonomy" id="391736"/>
    <lineage>
        <taxon>Bacteria</taxon>
        <taxon>Bacillati</taxon>
        <taxon>Actinomycetota</taxon>
        <taxon>Actinomycetes</taxon>
        <taxon>Mycobacteriales</taxon>
        <taxon>Nocardiaceae</taxon>
        <taxon>Williamsia</taxon>
    </lineage>
</organism>
<comment type="cofactor">
    <cofactor evidence="5">
        <name>FAD</name>
        <dbReference type="ChEBI" id="CHEBI:57692"/>
    </cofactor>
</comment>
<dbReference type="Gene3D" id="3.50.50.60">
    <property type="entry name" value="FAD/NAD(P)-binding domain"/>
    <property type="match status" value="1"/>
</dbReference>
<evidence type="ECO:0000256" key="4">
    <source>
        <dbReference type="ARBA" id="ARBA00023033"/>
    </source>
</evidence>
<dbReference type="EC" id="1.14.13.-" evidence="5"/>
<keyword evidence="5" id="KW-0963">Cytoplasm</keyword>
<name>A0ABT1H5G7_9NOCA</name>
<reference evidence="7 8" key="1">
    <citation type="submission" date="2022-06" db="EMBL/GenBank/DDBJ databases">
        <title>Genomic Encyclopedia of Archaeal and Bacterial Type Strains, Phase II (KMG-II): from individual species to whole genera.</title>
        <authorList>
            <person name="Goeker M."/>
        </authorList>
    </citation>
    <scope>NUCLEOTIDE SEQUENCE [LARGE SCALE GENOMIC DNA]</scope>
    <source>
        <strain evidence="7 8">DSM 45037</strain>
    </source>
</reference>
<feature type="binding site" evidence="5">
    <location>
        <position position="105"/>
    </location>
    <ligand>
        <name>FAD</name>
        <dbReference type="ChEBI" id="CHEBI:57692"/>
    </ligand>
</feature>
<dbReference type="PRINTS" id="PR00420">
    <property type="entry name" value="RNGMNOXGNASE"/>
</dbReference>
<dbReference type="InterPro" id="IPR036188">
    <property type="entry name" value="FAD/NAD-bd_sf"/>
</dbReference>